<evidence type="ECO:0000313" key="4">
    <source>
        <dbReference type="EMBL" id="MBD1262153.1"/>
    </source>
</evidence>
<name>A0A316DVW2_9FLAO</name>
<dbReference type="PANTHER" id="PTHR43656:SF2">
    <property type="entry name" value="BINDING OXIDOREDUCTASE, PUTATIVE (AFU_ORTHOLOGUE AFUA_2G08260)-RELATED"/>
    <property type="match status" value="1"/>
</dbReference>
<gene>
    <name evidence="4" type="ORF">HZY62_16240</name>
    <name evidence="5" type="ORF">LX92_03739</name>
</gene>
<dbReference type="PANTHER" id="PTHR43656">
    <property type="entry name" value="BINDING OXIDOREDUCTASE, PUTATIVE (AFU_ORTHOLOGUE AFUA_2G08260)-RELATED"/>
    <property type="match status" value="1"/>
</dbReference>
<evidence type="ECO:0000256" key="1">
    <source>
        <dbReference type="ARBA" id="ARBA00022630"/>
    </source>
</evidence>
<dbReference type="Gene3D" id="3.20.20.70">
    <property type="entry name" value="Aldolase class I"/>
    <property type="match status" value="1"/>
</dbReference>
<dbReference type="CDD" id="cd04735">
    <property type="entry name" value="OYE_like_4_FMN"/>
    <property type="match status" value="1"/>
</dbReference>
<evidence type="ECO:0000256" key="2">
    <source>
        <dbReference type="ARBA" id="ARBA00023002"/>
    </source>
</evidence>
<keyword evidence="7" id="KW-1185">Reference proteome</keyword>
<accession>A0A316DVW2</accession>
<evidence type="ECO:0000259" key="3">
    <source>
        <dbReference type="Pfam" id="PF00724"/>
    </source>
</evidence>
<keyword evidence="2" id="KW-0560">Oxidoreductase</keyword>
<dbReference type="InterPro" id="IPR001155">
    <property type="entry name" value="OxRdtase_FMN_N"/>
</dbReference>
<dbReference type="Proteomes" id="UP000245667">
    <property type="component" value="Unassembled WGS sequence"/>
</dbReference>
<reference evidence="4 7" key="2">
    <citation type="submission" date="2020-07" db="EMBL/GenBank/DDBJ databases">
        <title>The draft genome sequence of Maribacter polysiphoniae KCTC 22021.</title>
        <authorList>
            <person name="Mu L."/>
        </authorList>
    </citation>
    <scope>NUCLEOTIDE SEQUENCE [LARGE SCALE GENOMIC DNA]</scope>
    <source>
        <strain evidence="4 7">KCTC 22021</strain>
    </source>
</reference>
<reference evidence="5 6" key="1">
    <citation type="submission" date="2018-05" db="EMBL/GenBank/DDBJ databases">
        <title>Genomic Encyclopedia of Archaeal and Bacterial Type Strains, Phase II (KMG-II): from individual species to whole genera.</title>
        <authorList>
            <person name="Goeker M."/>
        </authorList>
    </citation>
    <scope>NUCLEOTIDE SEQUENCE [LARGE SCALE GENOMIC DNA]</scope>
    <source>
        <strain evidence="5 6">DSM 23514</strain>
    </source>
</reference>
<dbReference type="EMBL" id="JACWLN010000009">
    <property type="protein sequence ID" value="MBD1262153.1"/>
    <property type="molecule type" value="Genomic_DNA"/>
</dbReference>
<keyword evidence="1" id="KW-0285">Flavoprotein</keyword>
<comment type="caution">
    <text evidence="5">The sequence shown here is derived from an EMBL/GenBank/DDBJ whole genome shotgun (WGS) entry which is preliminary data.</text>
</comment>
<dbReference type="InterPro" id="IPR051799">
    <property type="entry name" value="NADH_flavin_oxidoreductase"/>
</dbReference>
<evidence type="ECO:0000313" key="7">
    <source>
        <dbReference type="Proteomes" id="UP000651837"/>
    </source>
</evidence>
<evidence type="ECO:0000313" key="5">
    <source>
        <dbReference type="EMBL" id="PWK21588.1"/>
    </source>
</evidence>
<dbReference type="AlphaFoldDB" id="A0A316DVW2"/>
<sequence length="380" mass="41599">MNSKYKKIISPFSFPVSGVEIANRIVLAPMTTFSGNDDGTTTDAEVAYYRERNESAGLLITACAYVIGHGKGFHGQIGADSDALIPSLKRIADALKANGNKAVLQIYHGGRMSPPEELIDGQSISASAVAAEREGAQVPREMTATEIEETIVAFGEATRRAIEAGFDGVEIHGANTYLLQQFFSPHSNRRTDKWGGDLKKRMAFPFAVVDAVIKAATLSLHPFLVGYRISPEEMENPGITMEDTLHFVAALSKKRLDYLHVSVMDFWAGSMRDKNDTAARAMIIAAKVGHILPVIGVGSIHTPEEVDRVLSANIPLIAMGRELLMEPYWLTKVKNNEVDQINTELDISAQDVLKIPTPLWKGLMARTGWLPLKKQPTKTI</sequence>
<evidence type="ECO:0000313" key="6">
    <source>
        <dbReference type="Proteomes" id="UP000245667"/>
    </source>
</evidence>
<dbReference type="RefSeq" id="WP_109653816.1">
    <property type="nucleotide sequence ID" value="NZ_JACWLN010000009.1"/>
</dbReference>
<dbReference type="OrthoDB" id="9772736at2"/>
<dbReference type="EMBL" id="QGGQ01000011">
    <property type="protein sequence ID" value="PWK21588.1"/>
    <property type="molecule type" value="Genomic_DNA"/>
</dbReference>
<dbReference type="InterPro" id="IPR013785">
    <property type="entry name" value="Aldolase_TIM"/>
</dbReference>
<dbReference type="Proteomes" id="UP000651837">
    <property type="component" value="Unassembled WGS sequence"/>
</dbReference>
<feature type="domain" description="NADH:flavin oxidoreductase/NADH oxidase N-terminal" evidence="3">
    <location>
        <begin position="17"/>
        <end position="337"/>
    </location>
</feature>
<dbReference type="GO" id="GO:0016491">
    <property type="term" value="F:oxidoreductase activity"/>
    <property type="evidence" value="ECO:0007669"/>
    <property type="project" value="UniProtKB-KW"/>
</dbReference>
<proteinExistence type="predicted"/>
<protein>
    <submittedName>
        <fullName evidence="5">2,4-dienoyl-CoA reductase-like NADH-dependent reductase (Old Yellow Enzyme family)</fullName>
    </submittedName>
    <submittedName>
        <fullName evidence="4">NADH-dependent flavin oxidoreductase</fullName>
    </submittedName>
</protein>
<dbReference type="Pfam" id="PF00724">
    <property type="entry name" value="Oxidored_FMN"/>
    <property type="match status" value="1"/>
</dbReference>
<organism evidence="5 6">
    <name type="scientific">Maribacter polysiphoniae</name>
    <dbReference type="NCBI Taxonomy" id="429344"/>
    <lineage>
        <taxon>Bacteria</taxon>
        <taxon>Pseudomonadati</taxon>
        <taxon>Bacteroidota</taxon>
        <taxon>Flavobacteriia</taxon>
        <taxon>Flavobacteriales</taxon>
        <taxon>Flavobacteriaceae</taxon>
        <taxon>Maribacter</taxon>
    </lineage>
</organism>
<dbReference type="SUPFAM" id="SSF51395">
    <property type="entry name" value="FMN-linked oxidoreductases"/>
    <property type="match status" value="1"/>
</dbReference>
<dbReference type="GO" id="GO:0010181">
    <property type="term" value="F:FMN binding"/>
    <property type="evidence" value="ECO:0007669"/>
    <property type="project" value="InterPro"/>
</dbReference>